<sequence length="138" mass="15467">MIVFNCARDESHADDSISESSTHTSLLSLIYKQLMYALSVARMNSPGLRLRRSQRIAPNLVSTRKIYAGLCVSLLVSTFSPLYKSEEQYIISATGSAIQSFQSKKNVVQKPHIVDVECVVCVMSLIMSFEISLYPEFH</sequence>
<name>A0AAV4MD08_9ARAC</name>
<accession>A0AAV4MD08</accession>
<dbReference type="EMBL" id="BPLQ01000353">
    <property type="protein sequence ID" value="GIX70276.1"/>
    <property type="molecule type" value="Genomic_DNA"/>
</dbReference>
<gene>
    <name evidence="1" type="ORF">CDAR_251451</name>
</gene>
<keyword evidence="2" id="KW-1185">Reference proteome</keyword>
<protein>
    <submittedName>
        <fullName evidence="1">Uncharacterized protein</fullName>
    </submittedName>
</protein>
<reference evidence="1 2" key="1">
    <citation type="submission" date="2021-06" db="EMBL/GenBank/DDBJ databases">
        <title>Caerostris darwini draft genome.</title>
        <authorList>
            <person name="Kono N."/>
            <person name="Arakawa K."/>
        </authorList>
    </citation>
    <scope>NUCLEOTIDE SEQUENCE [LARGE SCALE GENOMIC DNA]</scope>
</reference>
<evidence type="ECO:0000313" key="2">
    <source>
        <dbReference type="Proteomes" id="UP001054837"/>
    </source>
</evidence>
<comment type="caution">
    <text evidence="1">The sequence shown here is derived from an EMBL/GenBank/DDBJ whole genome shotgun (WGS) entry which is preliminary data.</text>
</comment>
<dbReference type="AlphaFoldDB" id="A0AAV4MD08"/>
<dbReference type="Proteomes" id="UP001054837">
    <property type="component" value="Unassembled WGS sequence"/>
</dbReference>
<proteinExistence type="predicted"/>
<evidence type="ECO:0000313" key="1">
    <source>
        <dbReference type="EMBL" id="GIX70276.1"/>
    </source>
</evidence>
<organism evidence="1 2">
    <name type="scientific">Caerostris darwini</name>
    <dbReference type="NCBI Taxonomy" id="1538125"/>
    <lineage>
        <taxon>Eukaryota</taxon>
        <taxon>Metazoa</taxon>
        <taxon>Ecdysozoa</taxon>
        <taxon>Arthropoda</taxon>
        <taxon>Chelicerata</taxon>
        <taxon>Arachnida</taxon>
        <taxon>Araneae</taxon>
        <taxon>Araneomorphae</taxon>
        <taxon>Entelegynae</taxon>
        <taxon>Araneoidea</taxon>
        <taxon>Araneidae</taxon>
        <taxon>Caerostris</taxon>
    </lineage>
</organism>